<dbReference type="AlphaFoldDB" id="A0A368BP02"/>
<dbReference type="EC" id="2.7.1.25" evidence="3"/>
<organism evidence="3 4">
    <name type="scientific">SAR86 cluster bacterium</name>
    <dbReference type="NCBI Taxonomy" id="2030880"/>
    <lineage>
        <taxon>Bacteria</taxon>
        <taxon>Pseudomonadati</taxon>
        <taxon>Pseudomonadota</taxon>
        <taxon>Gammaproteobacteria</taxon>
        <taxon>SAR86 cluster</taxon>
    </lineage>
</organism>
<dbReference type="InterPro" id="IPR059117">
    <property type="entry name" value="APS_kinase_dom"/>
</dbReference>
<dbReference type="Gene3D" id="3.40.50.300">
    <property type="entry name" value="P-loop containing nucleotide triphosphate hydrolases"/>
    <property type="match status" value="1"/>
</dbReference>
<dbReference type="Pfam" id="PF01583">
    <property type="entry name" value="APS_kinase"/>
    <property type="match status" value="1"/>
</dbReference>
<evidence type="ECO:0000256" key="1">
    <source>
        <dbReference type="ARBA" id="ARBA00022679"/>
    </source>
</evidence>
<keyword evidence="3" id="KW-0418">Kinase</keyword>
<dbReference type="GO" id="GO:0004020">
    <property type="term" value="F:adenylylsulfate kinase activity"/>
    <property type="evidence" value="ECO:0007669"/>
    <property type="project" value="UniProtKB-EC"/>
</dbReference>
<accession>A0A368BP02</accession>
<reference evidence="3 4" key="1">
    <citation type="journal article" date="2018" name="Microbiome">
        <title>Fine metagenomic profile of the Mediterranean stratified and mixed water columns revealed by assembly and recruitment.</title>
        <authorList>
            <person name="Haro-Moreno J.M."/>
            <person name="Lopez-Perez M."/>
            <person name="De La Torre J.R."/>
            <person name="Picazo A."/>
            <person name="Camacho A."/>
            <person name="Rodriguez-Valera F."/>
        </authorList>
    </citation>
    <scope>NUCLEOTIDE SEQUENCE [LARGE SCALE GENOMIC DNA]</scope>
    <source>
        <strain evidence="3">MED-G84</strain>
    </source>
</reference>
<gene>
    <name evidence="3" type="ORF">DBW98_01440</name>
</gene>
<evidence type="ECO:0000259" key="2">
    <source>
        <dbReference type="Pfam" id="PF01583"/>
    </source>
</evidence>
<sequence length="136" mass="16014">MKILVMGLPGSGKTYLTERLVPLLNAAWYNADKVRDMSNDWDFSDAGRARQSMRMKTFADFEKSHGRYVICDFVCPTKQTRENFDADVVIWMDTIKEGRYEDTNKLFQDPDRVDFHITEWNEHNHEDVAKEIFKNV</sequence>
<protein>
    <submittedName>
        <fullName evidence="3">Adenylyl-sulfate kinase</fullName>
        <ecNumber evidence="3">2.7.1.25</ecNumber>
    </submittedName>
</protein>
<feature type="domain" description="APS kinase" evidence="2">
    <location>
        <begin position="3"/>
        <end position="83"/>
    </location>
</feature>
<dbReference type="InterPro" id="IPR027417">
    <property type="entry name" value="P-loop_NTPase"/>
</dbReference>
<dbReference type="Proteomes" id="UP000253032">
    <property type="component" value="Unassembled WGS sequence"/>
</dbReference>
<dbReference type="EMBL" id="QOPC01000005">
    <property type="protein sequence ID" value="RCL39020.1"/>
    <property type="molecule type" value="Genomic_DNA"/>
</dbReference>
<proteinExistence type="predicted"/>
<keyword evidence="1 3" id="KW-0808">Transferase</keyword>
<name>A0A368BP02_9GAMM</name>
<evidence type="ECO:0000313" key="4">
    <source>
        <dbReference type="Proteomes" id="UP000253032"/>
    </source>
</evidence>
<comment type="caution">
    <text evidence="3">The sequence shown here is derived from an EMBL/GenBank/DDBJ whole genome shotgun (WGS) entry which is preliminary data.</text>
</comment>
<evidence type="ECO:0000313" key="3">
    <source>
        <dbReference type="EMBL" id="RCL39020.1"/>
    </source>
</evidence>
<dbReference type="SUPFAM" id="SSF52540">
    <property type="entry name" value="P-loop containing nucleoside triphosphate hydrolases"/>
    <property type="match status" value="1"/>
</dbReference>